<evidence type="ECO:0000259" key="1">
    <source>
        <dbReference type="SMART" id="SM00256"/>
    </source>
</evidence>
<organism evidence="3">
    <name type="scientific">Caenorhabditis brenneri</name>
    <name type="common">Nematode worm</name>
    <dbReference type="NCBI Taxonomy" id="135651"/>
    <lineage>
        <taxon>Eukaryota</taxon>
        <taxon>Metazoa</taxon>
        <taxon>Ecdysozoa</taxon>
        <taxon>Nematoda</taxon>
        <taxon>Chromadorea</taxon>
        <taxon>Rhabditida</taxon>
        <taxon>Rhabditina</taxon>
        <taxon>Rhabditomorpha</taxon>
        <taxon>Rhabditoidea</taxon>
        <taxon>Rhabditidae</taxon>
        <taxon>Peloderinae</taxon>
        <taxon>Caenorhabditis</taxon>
    </lineage>
</organism>
<dbReference type="EMBL" id="GL379827">
    <property type="protein sequence ID" value="EGT50069.1"/>
    <property type="molecule type" value="Genomic_DNA"/>
</dbReference>
<dbReference type="GO" id="GO:0045087">
    <property type="term" value="P:innate immune response"/>
    <property type="evidence" value="ECO:0007669"/>
    <property type="project" value="TreeGrafter"/>
</dbReference>
<dbReference type="Pfam" id="PF01827">
    <property type="entry name" value="FTH"/>
    <property type="match status" value="1"/>
</dbReference>
<protein>
    <recommendedName>
        <fullName evidence="1">F-box domain-containing protein</fullName>
    </recommendedName>
</protein>
<dbReference type="PANTHER" id="PTHR23015">
    <property type="entry name" value="UNCHARACTERIZED C.ELEGANS PROTEIN"/>
    <property type="match status" value="1"/>
</dbReference>
<dbReference type="SMART" id="SM00256">
    <property type="entry name" value="FBOX"/>
    <property type="match status" value="1"/>
</dbReference>
<dbReference type="HOGENOM" id="CLU_030831_0_2_1"/>
<evidence type="ECO:0000313" key="2">
    <source>
        <dbReference type="EMBL" id="EGT50069.1"/>
    </source>
</evidence>
<feature type="domain" description="F-box" evidence="1">
    <location>
        <begin position="7"/>
        <end position="47"/>
    </location>
</feature>
<dbReference type="Proteomes" id="UP000008068">
    <property type="component" value="Unassembled WGS sequence"/>
</dbReference>
<dbReference type="Pfam" id="PF00646">
    <property type="entry name" value="F-box"/>
    <property type="match status" value="1"/>
</dbReference>
<dbReference type="PANTHER" id="PTHR23015:SF4">
    <property type="entry name" value="DUF38 DOMAIN-CONTAINING PROTEIN-RELATED"/>
    <property type="match status" value="1"/>
</dbReference>
<accession>G0N1M7</accession>
<proteinExistence type="predicted"/>
<reference evidence="3" key="1">
    <citation type="submission" date="2011-07" db="EMBL/GenBank/DDBJ databases">
        <authorList>
            <consortium name="Caenorhabditis brenneri Sequencing and Analysis Consortium"/>
            <person name="Wilson R.K."/>
        </authorList>
    </citation>
    <scope>NUCLEOTIDE SEQUENCE [LARGE SCALE GENOMIC DNA]</scope>
    <source>
        <strain evidence="3">PB2801</strain>
    </source>
</reference>
<dbReference type="InParanoid" id="G0N1M7"/>
<dbReference type="InterPro" id="IPR040161">
    <property type="entry name" value="FB224"/>
</dbReference>
<dbReference type="AlphaFoldDB" id="G0N1M7"/>
<name>G0N1M7_CAEBE</name>
<keyword evidence="3" id="KW-1185">Reference proteome</keyword>
<dbReference type="InterPro" id="IPR002900">
    <property type="entry name" value="DUF38/FTH_CAE_spp"/>
</dbReference>
<gene>
    <name evidence="2" type="ORF">CAEBREN_19983</name>
</gene>
<evidence type="ECO:0000313" key="3">
    <source>
        <dbReference type="Proteomes" id="UP000008068"/>
    </source>
</evidence>
<dbReference type="CDD" id="cd22150">
    <property type="entry name" value="F-box_CeFBXA-like"/>
    <property type="match status" value="1"/>
</dbReference>
<sequence length="302" mass="34726">MASLLDMTDVPLKNILENSDYKSVLTLRKVCHSLRNFIDDSCFKTDLDYIRITIGPTGFSVRCESRNASRRRDAVSSKEWTSNDLKTILKMTQNSKLSCFTVKTSPDNVGGLDDLKELLNNLTRPLQTERFDMEGSVTLKVLPYLDSKTLKEIGINPTNNRDAYHNLDEIENVMELEQFKNAVELTIHSCLLVRADLRKFFHFQIVHVRLHETSLEELEALKEAFVTSCDMKYFLVGVNLNENQLQPVFGTPFHEIYHPGSLWFFGNRNCKKHVLKIEGRTGYLLFGKWRAEEVPHGAVVQH</sequence>
<dbReference type="InterPro" id="IPR001810">
    <property type="entry name" value="F-box_dom"/>
</dbReference>